<name>A0A0G9HFS5_9GAMM</name>
<reference evidence="2" key="1">
    <citation type="submission" date="2016-09" db="EMBL/GenBank/DDBJ databases">
        <authorList>
            <person name="Lysoe E."/>
        </authorList>
    </citation>
    <scope>NUCLEOTIDE SEQUENCE [LARGE SCALE GENOMIC DNA]</scope>
    <source>
        <strain evidence="2">LJ96T</strain>
    </source>
</reference>
<dbReference type="AlphaFoldDB" id="A0A0G9HFS5"/>
<evidence type="ECO:0000313" key="1">
    <source>
        <dbReference type="EMBL" id="APG05411.1"/>
    </source>
</evidence>
<organism evidence="1 2">
    <name type="scientific">Luteibacter rhizovicinus DSM 16549</name>
    <dbReference type="NCBI Taxonomy" id="1440763"/>
    <lineage>
        <taxon>Bacteria</taxon>
        <taxon>Pseudomonadati</taxon>
        <taxon>Pseudomonadota</taxon>
        <taxon>Gammaproteobacteria</taxon>
        <taxon>Lysobacterales</taxon>
        <taxon>Rhodanobacteraceae</taxon>
        <taxon>Luteibacter</taxon>
    </lineage>
</organism>
<evidence type="ECO:0000313" key="2">
    <source>
        <dbReference type="Proteomes" id="UP000182987"/>
    </source>
</evidence>
<keyword evidence="2" id="KW-1185">Reference proteome</keyword>
<dbReference type="EMBL" id="CP017480">
    <property type="protein sequence ID" value="APG05411.1"/>
    <property type="molecule type" value="Genomic_DNA"/>
</dbReference>
<dbReference type="PATRIC" id="fig|1440763.5.peg.712"/>
<dbReference type="RefSeq" id="WP_046966659.1">
    <property type="nucleotide sequence ID" value="NZ_CP017480.1"/>
</dbReference>
<gene>
    <name evidence="1" type="ORF">BJI69_16855</name>
</gene>
<protein>
    <submittedName>
        <fullName evidence="1">Peptidase C13</fullName>
    </submittedName>
</protein>
<accession>A0A0G9HFS5</accession>
<proteinExistence type="predicted"/>
<dbReference type="OrthoDB" id="5954890at2"/>
<sequence length="121" mass="12745">MLLALAFALAADSGFDARVQAAKALEKNAEGKAWQGALWDKIGNPATDALKDCIASNSPADKTPFTIVATIDAKGRSSDVAVQPETPVAKCFTGQFAVWTLPPPPKKPAPYPFEIDVSMGK</sequence>
<dbReference type="Proteomes" id="UP000182987">
    <property type="component" value="Chromosome"/>
</dbReference>
<dbReference type="KEGG" id="lrz:BJI69_16855"/>